<name>A0A8S0RA51_OLEEU</name>
<accession>A0A8S0RA51</accession>
<evidence type="ECO:0000313" key="2">
    <source>
        <dbReference type="Proteomes" id="UP000594638"/>
    </source>
</evidence>
<dbReference type="PANTHER" id="PTHR21556:SF2">
    <property type="entry name" value="TRESLIN"/>
    <property type="match status" value="1"/>
</dbReference>
<dbReference type="GO" id="GO:0033314">
    <property type="term" value="P:mitotic DNA replication checkpoint signaling"/>
    <property type="evidence" value="ECO:0007669"/>
    <property type="project" value="InterPro"/>
</dbReference>
<dbReference type="Proteomes" id="UP000594638">
    <property type="component" value="Unassembled WGS sequence"/>
</dbReference>
<proteinExistence type="predicted"/>
<sequence length="609" mass="67948">MAANQPLDFTKTQRVVLLIDLHPLLTLHNPKPYLTTVLSAASSFLHFPPLSTSLFAYKLFFSSLSPLRSASTIPSHLHTPSLSFNLPSHTLASLSSALSSFPIVTHLSNPPGKRASLIASSLLQLIHDYAWESENENLLGKDCFSDFNLCRVSSNLVLLFSPVCRSINYLYEFMDLSDLDGFSVKFEEIFCGVRESFITRDIHFSWINVKIDEQQLDATDKKEVDTNERGVALAMFEEENRKMGWGFCSSDLIVFGSALLPFGLIYPKIGLSFDFVEFGGMWKGKKSGQLSLEILDINGKPLQCNCLDLELVKLKSLGTIRSDDILSVLEQGDEFNQDAVWGQFGDESIKIQVKAVQRYNDSVEIGGCLSDYIIVRDWTQERQKGKNKSNDEIFADRVLEILHEEIGGNTYKNQMPIWQMILSFLHREGYWASVSLSNNNGVSSVGILKPFTAHLAILSIIDDSHTKIDYLSRTDFGKVGDEGRGANSLPSCENGSGLTLFMGNGLIATYGKCGFWLRQDGFLTKFLIGTSILGILWRQRMRRMEALYSNNSMPREAVELYSQVEAQRLEKVPITIASVLPACEDLSAVSMGRQIHEFVEAMGSGLTSP</sequence>
<gene>
    <name evidence="1" type="ORF">OLEA9_A023242</name>
</gene>
<dbReference type="Gramene" id="OE9A023242T1">
    <property type="protein sequence ID" value="OE9A023242C1"/>
    <property type="gene ID" value="OE9A023242"/>
</dbReference>
<protein>
    <submittedName>
        <fullName evidence="1">Uncharacterized protein</fullName>
    </submittedName>
</protein>
<dbReference type="GO" id="GO:0007095">
    <property type="term" value="P:mitotic G2 DNA damage checkpoint signaling"/>
    <property type="evidence" value="ECO:0007669"/>
    <property type="project" value="TreeGrafter"/>
</dbReference>
<dbReference type="GO" id="GO:0005634">
    <property type="term" value="C:nucleus"/>
    <property type="evidence" value="ECO:0007669"/>
    <property type="project" value="InterPro"/>
</dbReference>
<dbReference type="OrthoDB" id="1913152at2759"/>
<dbReference type="GO" id="GO:0010212">
    <property type="term" value="P:response to ionizing radiation"/>
    <property type="evidence" value="ECO:0007669"/>
    <property type="project" value="InterPro"/>
</dbReference>
<evidence type="ECO:0000313" key="1">
    <source>
        <dbReference type="EMBL" id="CAA2975879.1"/>
    </source>
</evidence>
<dbReference type="GO" id="GO:0006260">
    <property type="term" value="P:DNA replication"/>
    <property type="evidence" value="ECO:0007669"/>
    <property type="project" value="InterPro"/>
</dbReference>
<comment type="caution">
    <text evidence="1">The sequence shown here is derived from an EMBL/GenBank/DDBJ whole genome shotgun (WGS) entry which is preliminary data.</text>
</comment>
<organism evidence="1 2">
    <name type="scientific">Olea europaea subsp. europaea</name>
    <dbReference type="NCBI Taxonomy" id="158383"/>
    <lineage>
        <taxon>Eukaryota</taxon>
        <taxon>Viridiplantae</taxon>
        <taxon>Streptophyta</taxon>
        <taxon>Embryophyta</taxon>
        <taxon>Tracheophyta</taxon>
        <taxon>Spermatophyta</taxon>
        <taxon>Magnoliopsida</taxon>
        <taxon>eudicotyledons</taxon>
        <taxon>Gunneridae</taxon>
        <taxon>Pentapetalae</taxon>
        <taxon>asterids</taxon>
        <taxon>lamiids</taxon>
        <taxon>Lamiales</taxon>
        <taxon>Oleaceae</taxon>
        <taxon>Oleeae</taxon>
        <taxon>Olea</taxon>
    </lineage>
</organism>
<dbReference type="EMBL" id="CACTIH010002319">
    <property type="protein sequence ID" value="CAA2975879.1"/>
    <property type="molecule type" value="Genomic_DNA"/>
</dbReference>
<dbReference type="InterPro" id="IPR026153">
    <property type="entry name" value="Treslin"/>
</dbReference>
<reference evidence="1 2" key="1">
    <citation type="submission" date="2019-12" db="EMBL/GenBank/DDBJ databases">
        <authorList>
            <person name="Alioto T."/>
            <person name="Alioto T."/>
            <person name="Gomez Garrido J."/>
        </authorList>
    </citation>
    <scope>NUCLEOTIDE SEQUENCE [LARGE SCALE GENOMIC DNA]</scope>
</reference>
<dbReference type="PANTHER" id="PTHR21556">
    <property type="entry name" value="TRESLIN"/>
    <property type="match status" value="1"/>
</dbReference>
<dbReference type="AlphaFoldDB" id="A0A8S0RA51"/>
<dbReference type="GO" id="GO:0003682">
    <property type="term" value="F:chromatin binding"/>
    <property type="evidence" value="ECO:0007669"/>
    <property type="project" value="TreeGrafter"/>
</dbReference>
<keyword evidence="2" id="KW-1185">Reference proteome</keyword>
<dbReference type="GO" id="GO:0030174">
    <property type="term" value="P:regulation of DNA-templated DNA replication initiation"/>
    <property type="evidence" value="ECO:0007669"/>
    <property type="project" value="TreeGrafter"/>
</dbReference>